<dbReference type="STRING" id="1235794.C811_01512"/>
<dbReference type="eggNOG" id="ENOG5032DNB">
    <property type="taxonomic scope" value="Bacteria"/>
</dbReference>
<organism evidence="1 2">
    <name type="scientific">Adlercreutzia caecimuris B7</name>
    <dbReference type="NCBI Taxonomy" id="1235794"/>
    <lineage>
        <taxon>Bacteria</taxon>
        <taxon>Bacillati</taxon>
        <taxon>Actinomycetota</taxon>
        <taxon>Coriobacteriia</taxon>
        <taxon>Eggerthellales</taxon>
        <taxon>Eggerthellaceae</taxon>
        <taxon>Adlercreutzia</taxon>
    </lineage>
</organism>
<dbReference type="GeneID" id="82190995"/>
<dbReference type="EMBL" id="ASSY01000008">
    <property type="protein sequence ID" value="EOS51094.1"/>
    <property type="molecule type" value="Genomic_DNA"/>
</dbReference>
<reference evidence="1 2" key="1">
    <citation type="submission" date="2013-04" db="EMBL/GenBank/DDBJ databases">
        <title>The Genome Sequence of Enterorhabdus caecimuris B7.</title>
        <authorList>
            <consortium name="The Broad Institute Genomics Platform"/>
            <consortium name="The Broad Institute Genome Sequencing Center for Infectious Disease"/>
            <person name="Earl A."/>
            <person name="Xavier R."/>
            <person name="Elson C."/>
            <person name="Duck W."/>
            <person name="Walker B."/>
            <person name="Young S."/>
            <person name="Zeng Q."/>
            <person name="Gargeya S."/>
            <person name="Fitzgerald M."/>
            <person name="Haas B."/>
            <person name="Abouelleil A."/>
            <person name="Allen A.W."/>
            <person name="Alvarado L."/>
            <person name="Arachchi H.M."/>
            <person name="Berlin A.M."/>
            <person name="Chapman S.B."/>
            <person name="Gainer-Dewar J."/>
            <person name="Goldberg J."/>
            <person name="Griggs A."/>
            <person name="Gujja S."/>
            <person name="Hansen M."/>
            <person name="Howarth C."/>
            <person name="Imamovic A."/>
            <person name="Ireland A."/>
            <person name="Larimer J."/>
            <person name="McCowan C."/>
            <person name="Murphy C."/>
            <person name="Pearson M."/>
            <person name="Poon T.W."/>
            <person name="Priest M."/>
            <person name="Roberts A."/>
            <person name="Saif S."/>
            <person name="Shea T."/>
            <person name="Sisk P."/>
            <person name="Sykes S."/>
            <person name="Wortman J."/>
            <person name="Nusbaum C."/>
            <person name="Birren B."/>
        </authorList>
    </citation>
    <scope>NUCLEOTIDE SEQUENCE [LARGE SCALE GENOMIC DNA]</scope>
    <source>
        <strain evidence="1 2">B7</strain>
    </source>
</reference>
<dbReference type="AlphaFoldDB" id="R9KX06"/>
<accession>R9KX06</accession>
<evidence type="ECO:0000313" key="2">
    <source>
        <dbReference type="Proteomes" id="UP000014204"/>
    </source>
</evidence>
<gene>
    <name evidence="1" type="ORF">C811_01512</name>
</gene>
<comment type="caution">
    <text evidence="1">The sequence shown here is derived from an EMBL/GenBank/DDBJ whole genome shotgun (WGS) entry which is preliminary data.</text>
</comment>
<sequence length="103" mass="11365">MDELNNGLQAQTNEMRILLEQAGDIAGKRAAGIIDDAERIELEARRMACLTVIARNDAGELVSEAEFEAILEEKREQAALPTQEEQNAADIAYLMMTGGEWDV</sequence>
<name>R9KX06_9ACTN</name>
<dbReference type="RefSeq" id="WP_016309712.1">
    <property type="nucleotide sequence ID" value="NZ_KE159646.1"/>
</dbReference>
<dbReference type="Proteomes" id="UP000014204">
    <property type="component" value="Unassembled WGS sequence"/>
</dbReference>
<evidence type="ECO:0000313" key="1">
    <source>
        <dbReference type="EMBL" id="EOS51094.1"/>
    </source>
</evidence>
<dbReference type="HOGENOM" id="CLU_2259361_0_0_11"/>
<proteinExistence type="predicted"/>
<protein>
    <submittedName>
        <fullName evidence="1">Uncharacterized protein</fullName>
    </submittedName>
</protein>
<keyword evidence="2" id="KW-1185">Reference proteome</keyword>